<dbReference type="Proteomes" id="UP000663828">
    <property type="component" value="Unassembled WGS sequence"/>
</dbReference>
<accession>A0A816E6N1</accession>
<gene>
    <name evidence="2" type="ORF">XAT740_LOCUS54126</name>
</gene>
<dbReference type="EMBL" id="CAJNOR010009570">
    <property type="protein sequence ID" value="CAF1645947.1"/>
    <property type="molecule type" value="Genomic_DNA"/>
</dbReference>
<feature type="chain" id="PRO_5032807726" evidence="1">
    <location>
        <begin position="25"/>
        <end position="114"/>
    </location>
</feature>
<keyword evidence="1" id="KW-0732">Signal</keyword>
<comment type="caution">
    <text evidence="2">The sequence shown here is derived from an EMBL/GenBank/DDBJ whole genome shotgun (WGS) entry which is preliminary data.</text>
</comment>
<dbReference type="AlphaFoldDB" id="A0A816E6N1"/>
<reference evidence="2" key="1">
    <citation type="submission" date="2021-02" db="EMBL/GenBank/DDBJ databases">
        <authorList>
            <person name="Nowell W R."/>
        </authorList>
    </citation>
    <scope>NUCLEOTIDE SEQUENCE</scope>
</reference>
<keyword evidence="3" id="KW-1185">Reference proteome</keyword>
<protein>
    <submittedName>
        <fullName evidence="2">Uncharacterized protein</fullName>
    </submittedName>
</protein>
<evidence type="ECO:0000313" key="2">
    <source>
        <dbReference type="EMBL" id="CAF1645947.1"/>
    </source>
</evidence>
<organism evidence="2 3">
    <name type="scientific">Adineta ricciae</name>
    <name type="common">Rotifer</name>
    <dbReference type="NCBI Taxonomy" id="249248"/>
    <lineage>
        <taxon>Eukaryota</taxon>
        <taxon>Metazoa</taxon>
        <taxon>Spiralia</taxon>
        <taxon>Gnathifera</taxon>
        <taxon>Rotifera</taxon>
        <taxon>Eurotatoria</taxon>
        <taxon>Bdelloidea</taxon>
        <taxon>Adinetida</taxon>
        <taxon>Adinetidae</taxon>
        <taxon>Adineta</taxon>
    </lineage>
</organism>
<proteinExistence type="predicted"/>
<feature type="signal peptide" evidence="1">
    <location>
        <begin position="1"/>
        <end position="24"/>
    </location>
</feature>
<evidence type="ECO:0000256" key="1">
    <source>
        <dbReference type="SAM" id="SignalP"/>
    </source>
</evidence>
<name>A0A816E6N1_ADIRI</name>
<sequence length="114" mass="12968">MMAKSTISCVFIVYLSLFMRSSQQSLNKRSLHGGVGDLKYDQRESPYYTSTHGGDARLCHCNCKAPQSIHKVTYHQFDDHEMVLCMCPNVVMSATYMIEMMGCVPMPFDDTIKQ</sequence>
<evidence type="ECO:0000313" key="3">
    <source>
        <dbReference type="Proteomes" id="UP000663828"/>
    </source>
</evidence>